<reference evidence="2 3" key="1">
    <citation type="submission" date="2015-03" db="EMBL/GenBank/DDBJ databases">
        <authorList>
            <person name="Radwan O."/>
            <person name="Al-Naeli F.A."/>
            <person name="Rendon G.A."/>
            <person name="Fields C."/>
        </authorList>
    </citation>
    <scope>NUCLEOTIDE SEQUENCE [LARGE SCALE GENOMIC DNA]</scope>
    <source>
        <strain evidence="2">CR-DP1</strain>
    </source>
</reference>
<dbReference type="InterPro" id="IPR010530">
    <property type="entry name" value="B12D"/>
</dbReference>
<dbReference type="EMBL" id="LAEV01001609">
    <property type="protein sequence ID" value="KKA27679.1"/>
    <property type="molecule type" value="Genomic_DNA"/>
</dbReference>
<accession>A0A0F4ZAY8</accession>
<protein>
    <recommendedName>
        <fullName evidence="4">NADH-ubiquinone reductase complex 1 MLRQ subunit</fullName>
    </recommendedName>
</protein>
<dbReference type="AlphaFoldDB" id="A0A0F4ZAY8"/>
<keyword evidence="1" id="KW-0812">Transmembrane</keyword>
<name>A0A0F4ZAY8_9PEZI</name>
<keyword evidence="1" id="KW-0472">Membrane</keyword>
<feature type="transmembrane region" description="Helical" evidence="1">
    <location>
        <begin position="44"/>
        <end position="63"/>
    </location>
</feature>
<dbReference type="Proteomes" id="UP000033483">
    <property type="component" value="Unassembled WGS sequence"/>
</dbReference>
<proteinExistence type="predicted"/>
<sequence length="93" mass="10256">MYATLGLRMMRQTPRLMRAAPVEDQAGHGVSQRLRKLKNVPPELFPLGVVVGFAVCAAGYSLGRHLLTDKTIRLSRQGSEHKAHDTKAHSEGH</sequence>
<evidence type="ECO:0000313" key="2">
    <source>
        <dbReference type="EMBL" id="KKA27679.1"/>
    </source>
</evidence>
<dbReference type="OrthoDB" id="202195at2759"/>
<gene>
    <name evidence="2" type="ORF">TD95_002765</name>
</gene>
<dbReference type="Pfam" id="PF06522">
    <property type="entry name" value="B12D"/>
    <property type="match status" value="1"/>
</dbReference>
<organism evidence="2 3">
    <name type="scientific">Thielaviopsis punctulata</name>
    <dbReference type="NCBI Taxonomy" id="72032"/>
    <lineage>
        <taxon>Eukaryota</taxon>
        <taxon>Fungi</taxon>
        <taxon>Dikarya</taxon>
        <taxon>Ascomycota</taxon>
        <taxon>Pezizomycotina</taxon>
        <taxon>Sordariomycetes</taxon>
        <taxon>Hypocreomycetidae</taxon>
        <taxon>Microascales</taxon>
        <taxon>Ceratocystidaceae</taxon>
        <taxon>Thielaviopsis</taxon>
    </lineage>
</organism>
<keyword evidence="3" id="KW-1185">Reference proteome</keyword>
<evidence type="ECO:0000313" key="3">
    <source>
        <dbReference type="Proteomes" id="UP000033483"/>
    </source>
</evidence>
<evidence type="ECO:0008006" key="4">
    <source>
        <dbReference type="Google" id="ProtNLM"/>
    </source>
</evidence>
<keyword evidence="1" id="KW-1133">Transmembrane helix</keyword>
<evidence type="ECO:0000256" key="1">
    <source>
        <dbReference type="SAM" id="Phobius"/>
    </source>
</evidence>
<comment type="caution">
    <text evidence="2">The sequence shown here is derived from an EMBL/GenBank/DDBJ whole genome shotgun (WGS) entry which is preliminary data.</text>
</comment>